<name>A0ABQ8JTS8_DERPT</name>
<dbReference type="EMBL" id="NJHN03000012">
    <property type="protein sequence ID" value="KAH9426019.1"/>
    <property type="molecule type" value="Genomic_DNA"/>
</dbReference>
<keyword evidence="2" id="KW-1185">Reference proteome</keyword>
<gene>
    <name evidence="1" type="ORF">DERP_006959</name>
</gene>
<reference evidence="1 2" key="1">
    <citation type="journal article" date="2018" name="J. Allergy Clin. Immunol.">
        <title>High-quality assembly of Dermatophagoides pteronyssinus genome and transcriptome reveals a wide range of novel allergens.</title>
        <authorList>
            <person name="Liu X.Y."/>
            <person name="Yang K.Y."/>
            <person name="Wang M.Q."/>
            <person name="Kwok J.S."/>
            <person name="Zeng X."/>
            <person name="Yang Z."/>
            <person name="Xiao X.J."/>
            <person name="Lau C.P."/>
            <person name="Li Y."/>
            <person name="Huang Z.M."/>
            <person name="Ba J.G."/>
            <person name="Yim A.K."/>
            <person name="Ouyang C.Y."/>
            <person name="Ngai S.M."/>
            <person name="Chan T.F."/>
            <person name="Leung E.L."/>
            <person name="Liu L."/>
            <person name="Liu Z.G."/>
            <person name="Tsui S.K."/>
        </authorList>
    </citation>
    <scope>NUCLEOTIDE SEQUENCE [LARGE SCALE GENOMIC DNA]</scope>
    <source>
        <strain evidence="1">Derp</strain>
    </source>
</reference>
<dbReference type="Proteomes" id="UP000887458">
    <property type="component" value="Unassembled WGS sequence"/>
</dbReference>
<comment type="caution">
    <text evidence="1">The sequence shown here is derived from an EMBL/GenBank/DDBJ whole genome shotgun (WGS) entry which is preliminary data.</text>
</comment>
<proteinExistence type="predicted"/>
<organism evidence="1 2">
    <name type="scientific">Dermatophagoides pteronyssinus</name>
    <name type="common">European house dust mite</name>
    <dbReference type="NCBI Taxonomy" id="6956"/>
    <lineage>
        <taxon>Eukaryota</taxon>
        <taxon>Metazoa</taxon>
        <taxon>Ecdysozoa</taxon>
        <taxon>Arthropoda</taxon>
        <taxon>Chelicerata</taxon>
        <taxon>Arachnida</taxon>
        <taxon>Acari</taxon>
        <taxon>Acariformes</taxon>
        <taxon>Sarcoptiformes</taxon>
        <taxon>Astigmata</taxon>
        <taxon>Psoroptidia</taxon>
        <taxon>Analgoidea</taxon>
        <taxon>Pyroglyphidae</taxon>
        <taxon>Dermatophagoidinae</taxon>
        <taxon>Dermatophagoides</taxon>
    </lineage>
</organism>
<evidence type="ECO:0000313" key="2">
    <source>
        <dbReference type="Proteomes" id="UP000887458"/>
    </source>
</evidence>
<evidence type="ECO:0000313" key="1">
    <source>
        <dbReference type="EMBL" id="KAH9426019.1"/>
    </source>
</evidence>
<accession>A0ABQ8JTS8</accession>
<sequence>MLKNLIAFRNLSATASSILLRYDFFLRDHQRSGKKKKYFHYSSSLSMDIIYYDPWILRKK</sequence>
<reference evidence="1 2" key="2">
    <citation type="journal article" date="2022" name="Mol. Biol. Evol.">
        <title>Comparative Genomics Reveals Insights into the Divergent Evolution of Astigmatic Mites and Household Pest Adaptations.</title>
        <authorList>
            <person name="Xiong Q."/>
            <person name="Wan A.T."/>
            <person name="Liu X."/>
            <person name="Fung C.S."/>
            <person name="Xiao X."/>
            <person name="Malainual N."/>
            <person name="Hou J."/>
            <person name="Wang L."/>
            <person name="Wang M."/>
            <person name="Yang K.Y."/>
            <person name="Cui Y."/>
            <person name="Leung E.L."/>
            <person name="Nong W."/>
            <person name="Shin S.K."/>
            <person name="Au S.W."/>
            <person name="Jeong K.Y."/>
            <person name="Chew F.T."/>
            <person name="Hui J.H."/>
            <person name="Leung T.F."/>
            <person name="Tungtrongchitr A."/>
            <person name="Zhong N."/>
            <person name="Liu Z."/>
            <person name="Tsui S.K."/>
        </authorList>
    </citation>
    <scope>NUCLEOTIDE SEQUENCE [LARGE SCALE GENOMIC DNA]</scope>
    <source>
        <strain evidence="1">Derp</strain>
    </source>
</reference>
<protein>
    <submittedName>
        <fullName evidence="1">Uncharacterized protein</fullName>
    </submittedName>
</protein>